<keyword evidence="2" id="KW-1185">Reference proteome</keyword>
<gene>
    <name evidence="1" type="ORF">ASN18_1078</name>
</gene>
<reference evidence="1 2" key="1">
    <citation type="submission" date="2015-11" db="EMBL/GenBank/DDBJ databases">
        <authorList>
            <person name="Lin W."/>
        </authorList>
    </citation>
    <scope>NUCLEOTIDE SEQUENCE [LARGE SCALE GENOMIC DNA]</scope>
    <source>
        <strain evidence="1 2">HCH-1</strain>
    </source>
</reference>
<organism evidence="1 2">
    <name type="scientific">Candidatus Magnetominusculus xianensis</name>
    <dbReference type="NCBI Taxonomy" id="1748249"/>
    <lineage>
        <taxon>Bacteria</taxon>
        <taxon>Pseudomonadati</taxon>
        <taxon>Nitrospirota</taxon>
        <taxon>Nitrospiria</taxon>
        <taxon>Nitrospirales</taxon>
        <taxon>Nitrospiraceae</taxon>
        <taxon>Candidatus Magnetominusculus</taxon>
    </lineage>
</organism>
<evidence type="ECO:0000313" key="2">
    <source>
        <dbReference type="Proteomes" id="UP000060487"/>
    </source>
</evidence>
<dbReference type="Proteomes" id="UP000060487">
    <property type="component" value="Unassembled WGS sequence"/>
</dbReference>
<proteinExistence type="predicted"/>
<comment type="caution">
    <text evidence="1">The sequence shown here is derived from an EMBL/GenBank/DDBJ whole genome shotgun (WGS) entry which is preliminary data.</text>
</comment>
<accession>A0ABR5SH29</accession>
<evidence type="ECO:0008006" key="3">
    <source>
        <dbReference type="Google" id="ProtNLM"/>
    </source>
</evidence>
<dbReference type="EMBL" id="LNQR01000034">
    <property type="protein sequence ID" value="KWT90994.1"/>
    <property type="molecule type" value="Genomic_DNA"/>
</dbReference>
<sequence>MTLIGGKGAARAAEYVSWVKRNAKDLLIIILIAAGIPLMIVKNPEISYNARGRDMESIQNNKKKTLALILETSKRDYKEIFIKNVFTADGKYPPDPLQKGDTKKTYKLIGVLSSQQKVAVLLDNEGQYHYRREGQFLPSETLVSELTMTSVTLKNQEGEIKLKIFSVKK</sequence>
<name>A0ABR5SH29_9BACT</name>
<protein>
    <recommendedName>
        <fullName evidence="3">Type II secretion system protein GspC N-terminal domain-containing protein</fullName>
    </recommendedName>
</protein>
<dbReference type="RefSeq" id="WP_085051721.1">
    <property type="nucleotide sequence ID" value="NZ_LNQR01000034.1"/>
</dbReference>
<evidence type="ECO:0000313" key="1">
    <source>
        <dbReference type="EMBL" id="KWT90994.1"/>
    </source>
</evidence>